<comment type="function">
    <text evidence="18">Required to facilitate the formation of correct disulfide bonds in some periplasmic proteins and for the assembly of the periplasmic c-type cytochromes. Acts by transferring electrons from cytoplasmic thioredoxin to the periplasm. This transfer involves a cascade of disulfide bond formation and reduction steps.</text>
</comment>
<dbReference type="NCBIfam" id="NF001419">
    <property type="entry name" value="PRK00293.1"/>
    <property type="match status" value="1"/>
</dbReference>
<feature type="disulfide bond" description="Redox-active" evidence="18">
    <location>
        <begin position="568"/>
        <end position="571"/>
    </location>
</feature>
<dbReference type="GO" id="GO:0017004">
    <property type="term" value="P:cytochrome complex assembly"/>
    <property type="evidence" value="ECO:0007669"/>
    <property type="project" value="UniProtKB-UniRule"/>
</dbReference>
<dbReference type="PROSITE" id="PS00194">
    <property type="entry name" value="THIOREDOXIN_1"/>
    <property type="match status" value="1"/>
</dbReference>
<dbReference type="PANTHER" id="PTHR32234">
    <property type="entry name" value="THIOL:DISULFIDE INTERCHANGE PROTEIN DSBD"/>
    <property type="match status" value="1"/>
</dbReference>
<evidence type="ECO:0000256" key="18">
    <source>
        <dbReference type="HAMAP-Rule" id="MF_00399"/>
    </source>
</evidence>
<evidence type="ECO:0000256" key="11">
    <source>
        <dbReference type="ARBA" id="ARBA00023002"/>
    </source>
</evidence>
<comment type="catalytic activity">
    <reaction evidence="17 18">
        <text>[protein]-dithiol + NADP(+) = [protein]-disulfide + NADPH + H(+)</text>
        <dbReference type="Rhea" id="RHEA:18753"/>
        <dbReference type="Rhea" id="RHEA-COMP:10593"/>
        <dbReference type="Rhea" id="RHEA-COMP:10594"/>
        <dbReference type="ChEBI" id="CHEBI:15378"/>
        <dbReference type="ChEBI" id="CHEBI:29950"/>
        <dbReference type="ChEBI" id="CHEBI:50058"/>
        <dbReference type="ChEBI" id="CHEBI:57783"/>
        <dbReference type="ChEBI" id="CHEBI:58349"/>
        <dbReference type="EC" id="1.8.1.8"/>
    </reaction>
</comment>
<name>A0A2R4XJF0_9BURK</name>
<dbReference type="SUPFAM" id="SSF74863">
    <property type="entry name" value="Thiol:disulfide interchange protein DsbD, N-terminal domain (DsbD-alpha)"/>
    <property type="match status" value="1"/>
</dbReference>
<dbReference type="InterPro" id="IPR022910">
    <property type="entry name" value="Thiol_diS_interchange_DbsD"/>
</dbReference>
<evidence type="ECO:0000256" key="2">
    <source>
        <dbReference type="ARBA" id="ARBA00007241"/>
    </source>
</evidence>
<feature type="transmembrane region" description="Helical" evidence="18">
    <location>
        <begin position="313"/>
        <end position="336"/>
    </location>
</feature>
<dbReference type="HAMAP" id="MF_00399">
    <property type="entry name" value="DbsD"/>
    <property type="match status" value="1"/>
</dbReference>
<keyword evidence="10 18" id="KW-1133">Transmembrane helix</keyword>
<dbReference type="CDD" id="cd02953">
    <property type="entry name" value="DsbDgamma"/>
    <property type="match status" value="1"/>
</dbReference>
<evidence type="ECO:0000313" key="21">
    <source>
        <dbReference type="Proteomes" id="UP000244571"/>
    </source>
</evidence>
<organism evidence="20 21">
    <name type="scientific">Orrella marina</name>
    <dbReference type="NCBI Taxonomy" id="2163011"/>
    <lineage>
        <taxon>Bacteria</taxon>
        <taxon>Pseudomonadati</taxon>
        <taxon>Pseudomonadota</taxon>
        <taxon>Betaproteobacteria</taxon>
        <taxon>Burkholderiales</taxon>
        <taxon>Alcaligenaceae</taxon>
        <taxon>Orrella</taxon>
    </lineage>
</organism>
<keyword evidence="7 18" id="KW-0732">Signal</keyword>
<comment type="subcellular location">
    <subcellularLocation>
        <location evidence="1 18">Cell inner membrane</location>
        <topology evidence="1 18">Multi-pass membrane protein</topology>
    </subcellularLocation>
</comment>
<keyword evidence="15 18" id="KW-0676">Redox-active center</keyword>
<keyword evidence="4 18" id="KW-1003">Cell membrane</keyword>
<evidence type="ECO:0000256" key="5">
    <source>
        <dbReference type="ARBA" id="ARBA00022519"/>
    </source>
</evidence>
<sequence precursor="true">MVKAVRLLAAFLTLFLAGLTGFSHAYAAGSVATASDAPILVAASSGGVLDSLRGIFGGATKEQVLLPPEEAFQVAVSAQNRDTLVATLTAAEGYYLYRDRIAFHIEDSADVAIAEVSLPPGKLKDDPTFGPVEVYYGAIEALIALNRPAGDASTSLRLRASFQGCNDPTGVCYPPMEQTLTISLANSAAPAVSIHPAVEQQSIDESGTASSQAARKPVSDTSLVRDLFAQGNTWALLAAFFGFGLVLAFTPCMLPMIPILSGMIIGQGGKLSRRHAFGLSLVYVLAMAVTYALAGVAAGMAGTMLAAYLQNPWVLGSFAAVFVLLALSMFGFYQLQMPASIQTRLAGAANRRGGGKVVSVFLMGVLSAIIVGPCVAAPLAGALLYIGQTEDVVLGGLALFTMAIGMGVPLLIFGTTAGALLPKAGPWMKSVQHFFGVTMLAVAIYLVSPVIPAVVHMILWAVLLIISAMYLKALDPLPATSPGVVRFGKGVGIIALTLGLAILVGALSGSRDILQPLSAFASSSASIDQESSDGTLQFQKITSLAELDAQLQAANGRYVMLDFWADWCVSCKEMELFTFTDSKVRARLKDVILLKADVTANNTADQALLKRFGLFGPPGIIFFDRQGEEIDFQVVGFQSAKKFLRSLDTAIPL</sequence>
<dbReference type="InterPro" id="IPR017937">
    <property type="entry name" value="Thioredoxin_CS"/>
</dbReference>
<accession>A0A2R4XJF0</accession>
<evidence type="ECO:0000256" key="9">
    <source>
        <dbReference type="ARBA" id="ARBA00022982"/>
    </source>
</evidence>
<keyword evidence="8 18" id="KW-0201">Cytochrome c-type biogenesis</keyword>
<dbReference type="InterPro" id="IPR012336">
    <property type="entry name" value="Thioredoxin-like_fold"/>
</dbReference>
<dbReference type="GO" id="GO:0045454">
    <property type="term" value="P:cell redox homeostasis"/>
    <property type="evidence" value="ECO:0007669"/>
    <property type="project" value="TreeGrafter"/>
</dbReference>
<dbReference type="InterPro" id="IPR035671">
    <property type="entry name" value="DsbD_gamma"/>
</dbReference>
<dbReference type="GO" id="GO:0005886">
    <property type="term" value="C:plasma membrane"/>
    <property type="evidence" value="ECO:0007669"/>
    <property type="project" value="UniProtKB-SubCell"/>
</dbReference>
<keyword evidence="6 18" id="KW-0812">Transmembrane</keyword>
<dbReference type="Gene3D" id="3.40.30.10">
    <property type="entry name" value="Glutaredoxin"/>
    <property type="match status" value="1"/>
</dbReference>
<dbReference type="EMBL" id="CP028901">
    <property type="protein sequence ID" value="AWB33987.1"/>
    <property type="molecule type" value="Genomic_DNA"/>
</dbReference>
<feature type="signal peptide" evidence="18">
    <location>
        <begin position="1"/>
        <end position="27"/>
    </location>
</feature>
<dbReference type="GO" id="GO:0009055">
    <property type="term" value="F:electron transfer activity"/>
    <property type="evidence" value="ECO:0007669"/>
    <property type="project" value="UniProtKB-UniRule"/>
</dbReference>
<dbReference type="SUPFAM" id="SSF52833">
    <property type="entry name" value="Thioredoxin-like"/>
    <property type="match status" value="1"/>
</dbReference>
<dbReference type="Proteomes" id="UP000244571">
    <property type="component" value="Chromosome"/>
</dbReference>
<dbReference type="GO" id="GO:0047134">
    <property type="term" value="F:protein-disulfide reductase [NAD(P)H] activity"/>
    <property type="evidence" value="ECO:0007669"/>
    <property type="project" value="UniProtKB-UniRule"/>
</dbReference>
<keyword evidence="14 18" id="KW-1015">Disulfide bond</keyword>
<feature type="transmembrane region" description="Helical" evidence="18">
    <location>
        <begin position="487"/>
        <end position="507"/>
    </location>
</feature>
<dbReference type="InterPro" id="IPR003834">
    <property type="entry name" value="Cyt_c_assmbl_TM_dom"/>
</dbReference>
<keyword evidence="12 18" id="KW-0520">NAD</keyword>
<proteinExistence type="inferred from homology"/>
<feature type="transmembrane region" description="Helical" evidence="18">
    <location>
        <begin position="433"/>
        <end position="451"/>
    </location>
</feature>
<evidence type="ECO:0000313" key="20">
    <source>
        <dbReference type="EMBL" id="AWB33987.1"/>
    </source>
</evidence>
<reference evidence="20 21" key="1">
    <citation type="submission" date="2018-04" db="EMBL/GenBank/DDBJ databases">
        <title>Bordetella sp. HZ20 isolated from seawater.</title>
        <authorList>
            <person name="Sun C."/>
        </authorList>
    </citation>
    <scope>NUCLEOTIDE SEQUENCE [LARGE SCALE GENOMIC DNA]</scope>
    <source>
        <strain evidence="20 21">HZ20</strain>
    </source>
</reference>
<feature type="transmembrane region" description="Helical" evidence="18">
    <location>
        <begin position="281"/>
        <end position="307"/>
    </location>
</feature>
<feature type="transmembrane region" description="Helical" evidence="18">
    <location>
        <begin position="357"/>
        <end position="386"/>
    </location>
</feature>
<dbReference type="PANTHER" id="PTHR32234:SF0">
    <property type="entry name" value="THIOL:DISULFIDE INTERCHANGE PROTEIN DSBD"/>
    <property type="match status" value="1"/>
</dbReference>
<keyword evidence="3 18" id="KW-0813">Transport</keyword>
<feature type="domain" description="Thioredoxin" evidence="19">
    <location>
        <begin position="518"/>
        <end position="652"/>
    </location>
</feature>
<evidence type="ECO:0000256" key="7">
    <source>
        <dbReference type="ARBA" id="ARBA00022729"/>
    </source>
</evidence>
<keyword evidence="21" id="KW-1185">Reference proteome</keyword>
<keyword evidence="13 18" id="KW-0472">Membrane</keyword>
<dbReference type="Pfam" id="PF02683">
    <property type="entry name" value="DsbD_TM"/>
    <property type="match status" value="1"/>
</dbReference>
<dbReference type="InterPro" id="IPR036929">
    <property type="entry name" value="DsbDN_sf"/>
</dbReference>
<evidence type="ECO:0000256" key="8">
    <source>
        <dbReference type="ARBA" id="ARBA00022748"/>
    </source>
</evidence>
<evidence type="ECO:0000256" key="10">
    <source>
        <dbReference type="ARBA" id="ARBA00022989"/>
    </source>
</evidence>
<dbReference type="Pfam" id="PF13098">
    <property type="entry name" value="Thioredoxin_2"/>
    <property type="match status" value="1"/>
</dbReference>
<evidence type="ECO:0000256" key="14">
    <source>
        <dbReference type="ARBA" id="ARBA00023157"/>
    </source>
</evidence>
<evidence type="ECO:0000256" key="4">
    <source>
        <dbReference type="ARBA" id="ARBA00022475"/>
    </source>
</evidence>
<feature type="transmembrane region" description="Helical" evidence="18">
    <location>
        <begin position="457"/>
        <end position="475"/>
    </location>
</feature>
<dbReference type="PROSITE" id="PS51352">
    <property type="entry name" value="THIOREDOXIN_2"/>
    <property type="match status" value="1"/>
</dbReference>
<protein>
    <recommendedName>
        <fullName evidence="18">Thiol:disulfide interchange protein DsbD</fullName>
        <ecNumber evidence="18">1.8.1.8</ecNumber>
    </recommendedName>
    <alternativeName>
        <fullName evidence="18">Protein-disulfide reductase</fullName>
        <shortName evidence="18">Disulfide reductase</shortName>
    </alternativeName>
</protein>
<evidence type="ECO:0000256" key="3">
    <source>
        <dbReference type="ARBA" id="ARBA00022448"/>
    </source>
</evidence>
<keyword evidence="11 18" id="KW-0560">Oxidoreductase</keyword>
<evidence type="ECO:0000256" key="16">
    <source>
        <dbReference type="ARBA" id="ARBA00047388"/>
    </source>
</evidence>
<comment type="catalytic activity">
    <reaction evidence="16 18">
        <text>[protein]-dithiol + NAD(+) = [protein]-disulfide + NADH + H(+)</text>
        <dbReference type="Rhea" id="RHEA:18749"/>
        <dbReference type="Rhea" id="RHEA-COMP:10593"/>
        <dbReference type="Rhea" id="RHEA-COMP:10594"/>
        <dbReference type="ChEBI" id="CHEBI:15378"/>
        <dbReference type="ChEBI" id="CHEBI:29950"/>
        <dbReference type="ChEBI" id="CHEBI:50058"/>
        <dbReference type="ChEBI" id="CHEBI:57540"/>
        <dbReference type="ChEBI" id="CHEBI:57945"/>
        <dbReference type="EC" id="1.8.1.8"/>
    </reaction>
</comment>
<dbReference type="InterPro" id="IPR028250">
    <property type="entry name" value="DsbDN"/>
</dbReference>
<evidence type="ECO:0000256" key="1">
    <source>
        <dbReference type="ARBA" id="ARBA00004429"/>
    </source>
</evidence>
<comment type="similarity">
    <text evidence="2 18">Belongs to the thioredoxin family. DsbD subfamily.</text>
</comment>
<evidence type="ECO:0000259" key="19">
    <source>
        <dbReference type="PROSITE" id="PS51352"/>
    </source>
</evidence>
<gene>
    <name evidence="18" type="primary">dsbD</name>
    <name evidence="20" type="ORF">DBV39_09985</name>
</gene>
<keyword evidence="9 18" id="KW-0249">Electron transport</keyword>
<evidence type="ECO:0000256" key="15">
    <source>
        <dbReference type="ARBA" id="ARBA00023284"/>
    </source>
</evidence>
<comment type="caution">
    <text evidence="18">Lacks conserved residue(s) required for the propagation of feature annotation.</text>
</comment>
<dbReference type="InterPro" id="IPR013766">
    <property type="entry name" value="Thioredoxin_domain"/>
</dbReference>
<dbReference type="InterPro" id="IPR036249">
    <property type="entry name" value="Thioredoxin-like_sf"/>
</dbReference>
<dbReference type="Pfam" id="PF11412">
    <property type="entry name" value="DsbD_N"/>
    <property type="match status" value="1"/>
</dbReference>
<evidence type="ECO:0000256" key="6">
    <source>
        <dbReference type="ARBA" id="ARBA00022692"/>
    </source>
</evidence>
<evidence type="ECO:0000256" key="13">
    <source>
        <dbReference type="ARBA" id="ARBA00023136"/>
    </source>
</evidence>
<keyword evidence="5 18" id="KW-0997">Cell inner membrane</keyword>
<dbReference type="Gene3D" id="2.60.40.1250">
    <property type="entry name" value="Thiol:disulfide interchange protein DsbD, N-terminal domain"/>
    <property type="match status" value="1"/>
</dbReference>
<dbReference type="OrthoDB" id="9811036at2"/>
<dbReference type="KEGG" id="boz:DBV39_09985"/>
<evidence type="ECO:0000256" key="12">
    <source>
        <dbReference type="ARBA" id="ARBA00023027"/>
    </source>
</evidence>
<dbReference type="AlphaFoldDB" id="A0A2R4XJF0"/>
<feature type="chain" id="PRO_5015365902" description="Thiol:disulfide interchange protein DsbD" evidence="18">
    <location>
        <begin position="28"/>
        <end position="653"/>
    </location>
</feature>
<feature type="transmembrane region" description="Helical" evidence="18">
    <location>
        <begin position="234"/>
        <end position="260"/>
    </location>
</feature>
<dbReference type="EC" id="1.8.1.8" evidence="18"/>
<feature type="transmembrane region" description="Helical" evidence="18">
    <location>
        <begin position="392"/>
        <end position="421"/>
    </location>
</feature>
<evidence type="ECO:0000256" key="17">
    <source>
        <dbReference type="ARBA" id="ARBA00047804"/>
    </source>
</evidence>
<feature type="disulfide bond" description="Redox-active" evidence="18">
    <location>
        <begin position="252"/>
        <end position="374"/>
    </location>
</feature>